<reference evidence="1 2" key="1">
    <citation type="submission" date="2020-08" db="EMBL/GenBank/DDBJ databases">
        <title>Sequencing the genomes of 1000 actinobacteria strains.</title>
        <authorList>
            <person name="Klenk H.-P."/>
        </authorList>
    </citation>
    <scope>NUCLEOTIDE SEQUENCE [LARGE SCALE GENOMIC DNA]</scope>
    <source>
        <strain evidence="1 2">DSM 24823</strain>
    </source>
</reference>
<dbReference type="SUPFAM" id="SSF51735">
    <property type="entry name" value="NAD(P)-binding Rossmann-fold domains"/>
    <property type="match status" value="1"/>
</dbReference>
<evidence type="ECO:0000313" key="2">
    <source>
        <dbReference type="Proteomes" id="UP000517712"/>
    </source>
</evidence>
<dbReference type="Proteomes" id="UP000517712">
    <property type="component" value="Unassembled WGS sequence"/>
</dbReference>
<organism evidence="1 2">
    <name type="scientific">Microbacterium ginsengiterrae</name>
    <dbReference type="NCBI Taxonomy" id="546115"/>
    <lineage>
        <taxon>Bacteria</taxon>
        <taxon>Bacillati</taxon>
        <taxon>Actinomycetota</taxon>
        <taxon>Actinomycetes</taxon>
        <taxon>Micrococcales</taxon>
        <taxon>Microbacteriaceae</taxon>
        <taxon>Microbacterium</taxon>
    </lineage>
</organism>
<keyword evidence="2" id="KW-1185">Reference proteome</keyword>
<dbReference type="Gene3D" id="3.40.50.720">
    <property type="entry name" value="NAD(P)-binding Rossmann-like Domain"/>
    <property type="match status" value="1"/>
</dbReference>
<dbReference type="RefSeq" id="WP_184281000.1">
    <property type="nucleotide sequence ID" value="NZ_BAAAPG010000002.1"/>
</dbReference>
<dbReference type="InterPro" id="IPR036291">
    <property type="entry name" value="NAD(P)-bd_dom_sf"/>
</dbReference>
<dbReference type="EMBL" id="JACHMU010000001">
    <property type="protein sequence ID" value="MBB5741736.1"/>
    <property type="molecule type" value="Genomic_DNA"/>
</dbReference>
<proteinExistence type="predicted"/>
<accession>A0A7W9C9X9</accession>
<evidence type="ECO:0000313" key="1">
    <source>
        <dbReference type="EMBL" id="MBB5741736.1"/>
    </source>
</evidence>
<dbReference type="AlphaFoldDB" id="A0A7W9C9X9"/>
<protein>
    <submittedName>
        <fullName evidence="1">Nucleoside-diphosphate-sugar epimerase</fullName>
    </submittedName>
</protein>
<sequence length="322" mass="34760">MTDVLILGGTGWLSGRIARRWVAQGARVTCLARGERAAPDGAVLVRGDRDDARTYDLLDRPWDEVVDISSRADHVRDAVDALGDRAAHWTYISSVSVYADADVDGADETARLEAPAQDGDEYDYAAQKVAAEEQVRTLGERTHIIRPGLIVGAGDPSDRFGYWAAAFDRAGSEAVLVPRVAGRHVQVVEVDDLAAFATNIDLTGVHDAIGDPTPLDEVLDAFRTATGHGGDVRSASDDWLEAHGVQPWMGERSLPLWLPAEYSGLTTRSNRAYRAAGGTQTPWAPLIAQVLEDERARGLDRSRRAGLTRADERALLAELASG</sequence>
<comment type="caution">
    <text evidence="1">The sequence shown here is derived from an EMBL/GenBank/DDBJ whole genome shotgun (WGS) entry which is preliminary data.</text>
</comment>
<gene>
    <name evidence="1" type="ORF">HD600_000233</name>
</gene>
<name>A0A7W9C9X9_9MICO</name>